<dbReference type="GO" id="GO:0016972">
    <property type="term" value="F:thiol oxidase activity"/>
    <property type="evidence" value="ECO:0007669"/>
    <property type="project" value="InterPro"/>
</dbReference>
<evidence type="ECO:0000256" key="17">
    <source>
        <dbReference type="SAM" id="SignalP"/>
    </source>
</evidence>
<evidence type="ECO:0000259" key="18">
    <source>
        <dbReference type="Pfam" id="PF00890"/>
    </source>
</evidence>
<comment type="subcellular location">
    <subcellularLocation>
        <location evidence="2">Endoplasmic reticulum membrane</location>
        <topology evidence="2">Peripheral membrane protein</topology>
        <orientation evidence="2">Lumenal side</orientation>
    </subcellularLocation>
</comment>
<evidence type="ECO:0000256" key="6">
    <source>
        <dbReference type="ARBA" id="ARBA00022630"/>
    </source>
</evidence>
<feature type="chain" id="PRO_5031293088" description="FAD-dependent oxidoreductase 2 FAD-binding domain-containing protein" evidence="17">
    <location>
        <begin position="20"/>
        <end position="735"/>
    </location>
</feature>
<dbReference type="EMBL" id="HBIR01034391">
    <property type="protein sequence ID" value="CAE0564762.1"/>
    <property type="molecule type" value="Transcribed_RNA"/>
</dbReference>
<dbReference type="InterPro" id="IPR037192">
    <property type="entry name" value="ERO1-like_sf"/>
</dbReference>
<dbReference type="Gene3D" id="3.50.50.60">
    <property type="entry name" value="FAD/NAD(P)-binding domain"/>
    <property type="match status" value="1"/>
</dbReference>
<evidence type="ECO:0000256" key="7">
    <source>
        <dbReference type="ARBA" id="ARBA00022729"/>
    </source>
</evidence>
<dbReference type="GO" id="GO:0034975">
    <property type="term" value="P:protein folding in endoplasmic reticulum"/>
    <property type="evidence" value="ECO:0007669"/>
    <property type="project" value="InterPro"/>
</dbReference>
<keyword evidence="9" id="KW-0274">FAD</keyword>
<evidence type="ECO:0000256" key="3">
    <source>
        <dbReference type="ARBA" id="ARBA00008277"/>
    </source>
</evidence>
<protein>
    <recommendedName>
        <fullName evidence="18">FAD-dependent oxidoreductase 2 FAD-binding domain-containing protein</fullName>
    </recommendedName>
</protein>
<evidence type="ECO:0000256" key="13">
    <source>
        <dbReference type="ARBA" id="ARBA00023157"/>
    </source>
</evidence>
<evidence type="ECO:0000256" key="11">
    <source>
        <dbReference type="ARBA" id="ARBA00023002"/>
    </source>
</evidence>
<comment type="subunit">
    <text evidence="4">May function both as a monomer and a homodimer.</text>
</comment>
<dbReference type="GO" id="GO:0015035">
    <property type="term" value="F:protein-disulfide reductase activity"/>
    <property type="evidence" value="ECO:0007669"/>
    <property type="project" value="InterPro"/>
</dbReference>
<keyword evidence="12" id="KW-0472">Membrane</keyword>
<evidence type="ECO:0000256" key="2">
    <source>
        <dbReference type="ARBA" id="ARBA00004367"/>
    </source>
</evidence>
<dbReference type="PANTHER" id="PTHR12613">
    <property type="entry name" value="ERO1-RELATED"/>
    <property type="match status" value="1"/>
</dbReference>
<organism evidence="19">
    <name type="scientific">Emiliania huxleyi</name>
    <name type="common">Coccolithophore</name>
    <name type="synonym">Pontosphaera huxleyi</name>
    <dbReference type="NCBI Taxonomy" id="2903"/>
    <lineage>
        <taxon>Eukaryota</taxon>
        <taxon>Haptista</taxon>
        <taxon>Haptophyta</taxon>
        <taxon>Prymnesiophyceae</taxon>
        <taxon>Isochrysidales</taxon>
        <taxon>Noelaerhabdaceae</taxon>
        <taxon>Emiliania</taxon>
    </lineage>
</organism>
<feature type="region of interest" description="Disordered" evidence="16">
    <location>
        <begin position="87"/>
        <end position="185"/>
    </location>
</feature>
<dbReference type="SUPFAM" id="SSF110019">
    <property type="entry name" value="ERO1-like"/>
    <property type="match status" value="1"/>
</dbReference>
<evidence type="ECO:0000256" key="15">
    <source>
        <dbReference type="ARBA" id="ARBA00023284"/>
    </source>
</evidence>
<keyword evidence="11" id="KW-0560">Oxidoreductase</keyword>
<evidence type="ECO:0000256" key="9">
    <source>
        <dbReference type="ARBA" id="ARBA00022827"/>
    </source>
</evidence>
<dbReference type="GO" id="GO:0005789">
    <property type="term" value="C:endoplasmic reticulum membrane"/>
    <property type="evidence" value="ECO:0007669"/>
    <property type="project" value="UniProtKB-SubCell"/>
</dbReference>
<dbReference type="Pfam" id="PF00890">
    <property type="entry name" value="FAD_binding_2"/>
    <property type="match status" value="1"/>
</dbReference>
<evidence type="ECO:0000256" key="1">
    <source>
        <dbReference type="ARBA" id="ARBA00001974"/>
    </source>
</evidence>
<dbReference type="SUPFAM" id="SSF51905">
    <property type="entry name" value="FAD/NAD(P)-binding domain"/>
    <property type="match status" value="1"/>
</dbReference>
<dbReference type="AlphaFoldDB" id="A0A7S3STQ9"/>
<dbReference type="GO" id="GO:0071949">
    <property type="term" value="F:FAD binding"/>
    <property type="evidence" value="ECO:0007669"/>
    <property type="project" value="InterPro"/>
</dbReference>
<feature type="domain" description="FAD-dependent oxidoreductase 2 FAD-binding" evidence="18">
    <location>
        <begin position="655"/>
        <end position="710"/>
    </location>
</feature>
<proteinExistence type="inferred from homology"/>
<evidence type="ECO:0000256" key="8">
    <source>
        <dbReference type="ARBA" id="ARBA00022824"/>
    </source>
</evidence>
<accession>A0A7S3STQ9</accession>
<keyword evidence="6" id="KW-0285">Flavoprotein</keyword>
<sequence>MAARRPLLLAGLALASAGALPFLPDGVLPTGPLVDAQCNVETVEEANSAQLHALLTELSETTFFRLVHVNMETRCVYWGKAQASAPAPAAGAEAGGGGAAAGGAAQVAGSGEAGAGEEEEEECEGGKDEETAVPLCTLGSDASDDPFGGGGGFSSSSSSSSSGGGFGGGGLGGGMSSAPAPSPTIDSTITEAEAQADMTFSEGEADCSNEELPTFWLDMCARIDTNTSSVVNLVLNPERYTGYNGSHVWSAIYQENCLVRTGTADNICYEERVLYRLLSGMHAATNVHIARYYHAPSKRKGREDWEPDLPYFRRQFDGHPERLKNLHFAFVVLLRALARASPYLASYAYVAGVSASEDASTSSLVQRLLDSAILRSCAPAFSAFDEGLLFREQQASWWSLKKQFKSVFHNVSTVLDCVSCQKCRLHAKVTMLGFGAALKMLLLPTELLPTSSSRDEIVAFLNTLTKFSTAIHYVKELTALQYDQYFKAQPLPSPLRTIVDAVGAVAPTAAAAAAAAAAVAASPQAASAAAAASSAPAPAAATTAAEFVGTAAAAAPSPFSGAVATALLDTTLGAVASLVRGGAIDAAREAEAVRRALALDARLLLLAKHFGSAPRFATHLQAALALPPSFAPLEALAPPATVAAAAAPPAPPALDAVVIGSGVAGLTAALRLLDSGATVALMDKERRLGGNSAKASSGINGCCPPHSRGDANAAESAEAFATLSLNLPRSPTISH</sequence>
<evidence type="ECO:0000313" key="19">
    <source>
        <dbReference type="EMBL" id="CAE0564762.1"/>
    </source>
</evidence>
<name>A0A7S3STQ9_EMIHU</name>
<evidence type="ECO:0000256" key="16">
    <source>
        <dbReference type="SAM" id="MobiDB-lite"/>
    </source>
</evidence>
<keyword evidence="7 17" id="KW-0732">Signal</keyword>
<keyword evidence="15" id="KW-0676">Redox-active center</keyword>
<feature type="signal peptide" evidence="17">
    <location>
        <begin position="1"/>
        <end position="19"/>
    </location>
</feature>
<reference evidence="19" key="1">
    <citation type="submission" date="2021-01" db="EMBL/GenBank/DDBJ databases">
        <authorList>
            <person name="Corre E."/>
            <person name="Pelletier E."/>
            <person name="Niang G."/>
            <person name="Scheremetjew M."/>
            <person name="Finn R."/>
            <person name="Kale V."/>
            <person name="Holt S."/>
            <person name="Cochrane G."/>
            <person name="Meng A."/>
            <person name="Brown T."/>
            <person name="Cohen L."/>
        </authorList>
    </citation>
    <scope>NUCLEOTIDE SEQUENCE</scope>
    <source>
        <strain evidence="19">379</strain>
    </source>
</reference>
<comment type="similarity">
    <text evidence="3">Belongs to the EROs family.</text>
</comment>
<keyword evidence="5" id="KW-0813">Transport</keyword>
<keyword evidence="8" id="KW-0256">Endoplasmic reticulum</keyword>
<evidence type="ECO:0000256" key="14">
    <source>
        <dbReference type="ARBA" id="ARBA00023180"/>
    </source>
</evidence>
<dbReference type="InterPro" id="IPR036188">
    <property type="entry name" value="FAD/NAD-bd_sf"/>
</dbReference>
<dbReference type="PANTHER" id="PTHR12613:SF0">
    <property type="entry name" value="ERO1-LIKE PROTEIN"/>
    <property type="match status" value="1"/>
</dbReference>
<evidence type="ECO:0000256" key="5">
    <source>
        <dbReference type="ARBA" id="ARBA00022448"/>
    </source>
</evidence>
<evidence type="ECO:0000256" key="10">
    <source>
        <dbReference type="ARBA" id="ARBA00022982"/>
    </source>
</evidence>
<keyword evidence="10" id="KW-0249">Electron transport</keyword>
<dbReference type="Pfam" id="PF04137">
    <property type="entry name" value="ERO1"/>
    <property type="match status" value="1"/>
</dbReference>
<comment type="cofactor">
    <cofactor evidence="1">
        <name>FAD</name>
        <dbReference type="ChEBI" id="CHEBI:57692"/>
    </cofactor>
</comment>
<dbReference type="InterPro" id="IPR007266">
    <property type="entry name" value="Ero1"/>
</dbReference>
<keyword evidence="14" id="KW-0325">Glycoprotein</keyword>
<evidence type="ECO:0000256" key="12">
    <source>
        <dbReference type="ARBA" id="ARBA00023136"/>
    </source>
</evidence>
<dbReference type="InterPro" id="IPR003953">
    <property type="entry name" value="FAD-dep_OxRdtase_2_FAD-bd"/>
</dbReference>
<evidence type="ECO:0000256" key="4">
    <source>
        <dbReference type="ARBA" id="ARBA00011802"/>
    </source>
</evidence>
<keyword evidence="13" id="KW-1015">Disulfide bond</keyword>
<feature type="compositionally biased region" description="Gly residues" evidence="16">
    <location>
        <begin position="162"/>
        <end position="175"/>
    </location>
</feature>
<gene>
    <name evidence="19" type="ORF">EHUX00137_LOCUS26785</name>
</gene>